<organism evidence="1 2">
    <name type="scientific">Aminobacter niigataensis</name>
    <dbReference type="NCBI Taxonomy" id="83265"/>
    <lineage>
        <taxon>Bacteria</taxon>
        <taxon>Pseudomonadati</taxon>
        <taxon>Pseudomonadota</taxon>
        <taxon>Alphaproteobacteria</taxon>
        <taxon>Hyphomicrobiales</taxon>
        <taxon>Phyllobacteriaceae</taxon>
        <taxon>Aminobacter</taxon>
    </lineage>
</organism>
<dbReference type="Proteomes" id="UP000539538">
    <property type="component" value="Unassembled WGS sequence"/>
</dbReference>
<name>A0ABR6KZC2_9HYPH</name>
<reference evidence="1 2" key="1">
    <citation type="submission" date="2020-08" db="EMBL/GenBank/DDBJ databases">
        <title>Genomic Encyclopedia of Type Strains, Phase IV (KMG-IV): sequencing the most valuable type-strain genomes for metagenomic binning, comparative biology and taxonomic classification.</title>
        <authorList>
            <person name="Goeker M."/>
        </authorList>
    </citation>
    <scope>NUCLEOTIDE SEQUENCE [LARGE SCALE GENOMIC DNA]</scope>
    <source>
        <strain evidence="1 2">DSM 7050</strain>
    </source>
</reference>
<proteinExistence type="predicted"/>
<gene>
    <name evidence="1" type="ORF">GGQ99_000996</name>
</gene>
<dbReference type="EMBL" id="JACHOT010000001">
    <property type="protein sequence ID" value="MBB4649274.1"/>
    <property type="molecule type" value="Genomic_DNA"/>
</dbReference>
<dbReference type="RefSeq" id="WP_183261092.1">
    <property type="nucleotide sequence ID" value="NZ_BAAAVZ010000008.1"/>
</dbReference>
<comment type="caution">
    <text evidence="1">The sequence shown here is derived from an EMBL/GenBank/DDBJ whole genome shotgun (WGS) entry which is preliminary data.</text>
</comment>
<accession>A0ABR6KZC2</accession>
<evidence type="ECO:0000313" key="2">
    <source>
        <dbReference type="Proteomes" id="UP000539538"/>
    </source>
</evidence>
<protein>
    <submittedName>
        <fullName evidence="1">Uncharacterized protein</fullName>
    </submittedName>
</protein>
<evidence type="ECO:0000313" key="1">
    <source>
        <dbReference type="EMBL" id="MBB4649274.1"/>
    </source>
</evidence>
<keyword evidence="2" id="KW-1185">Reference proteome</keyword>
<sequence length="102" mass="11828">MVLYVVAPGKAYYAIRFSDIPPEYILGGRCFLCRRTGPIDRMRVQARWGEERFLRFVDNKLRCLGCGNWQENRFIVYGRRIREQAKEGADGAKVPAEALKSR</sequence>